<feature type="transmembrane region" description="Helical" evidence="1">
    <location>
        <begin position="177"/>
        <end position="196"/>
    </location>
</feature>
<accession>A0AAU9J3Y2</accession>
<feature type="transmembrane region" description="Helical" evidence="1">
    <location>
        <begin position="389"/>
        <end position="409"/>
    </location>
</feature>
<feature type="transmembrane region" description="Helical" evidence="1">
    <location>
        <begin position="93"/>
        <end position="113"/>
    </location>
</feature>
<evidence type="ECO:0000313" key="3">
    <source>
        <dbReference type="Proteomes" id="UP001162131"/>
    </source>
</evidence>
<sequence>MEEKSIWPRWTFWIPIGLIMTCLILFIINISSTNWVGLAYGENTIELGLIKCKDCPEAYESWGMECFAKFACQAENSIGFCKSFDDIYKASSGFISLEILSGVMGMILLEKLIMLLAGKYFGSEAYLTMIGALMLFFHTLGVSLWFYLSEASYDIRCSEVSENPLGTSVCARSGPKLAIFESFFILLALFSIYLTYYHRDDDLYQYSDLTQHRIIFGLKEFYWYLIVLFIMIANAVLILFSFLNDKWTIRAAVNKSWIGSITHCNKCNDNFNDLPWGCLASYECLIDKDLGTCKMYSSLYAASNAYIIFQSLALAVSFLFGYSLLMIIFGKNYGFPYANYAYAAIIPILNVIATISWFGESGAWFSNECDKAAASFSTTPEICSATGPLLALISIPSSIAMMIIFILTYKKRASSLDSFSMRELT</sequence>
<name>A0AAU9J3Y2_9CILI</name>
<dbReference type="AlphaFoldDB" id="A0AAU9J3Y2"/>
<dbReference type="Proteomes" id="UP001162131">
    <property type="component" value="Unassembled WGS sequence"/>
</dbReference>
<gene>
    <name evidence="2" type="ORF">BSTOLATCC_MIC25193</name>
</gene>
<keyword evidence="3" id="KW-1185">Reference proteome</keyword>
<keyword evidence="1" id="KW-0812">Transmembrane</keyword>
<comment type="caution">
    <text evidence="2">The sequence shown here is derived from an EMBL/GenBank/DDBJ whole genome shotgun (WGS) entry which is preliminary data.</text>
</comment>
<feature type="transmembrane region" description="Helical" evidence="1">
    <location>
        <begin position="340"/>
        <end position="358"/>
    </location>
</feature>
<organism evidence="2 3">
    <name type="scientific">Blepharisma stoltei</name>
    <dbReference type="NCBI Taxonomy" id="1481888"/>
    <lineage>
        <taxon>Eukaryota</taxon>
        <taxon>Sar</taxon>
        <taxon>Alveolata</taxon>
        <taxon>Ciliophora</taxon>
        <taxon>Postciliodesmatophora</taxon>
        <taxon>Heterotrichea</taxon>
        <taxon>Heterotrichida</taxon>
        <taxon>Blepharismidae</taxon>
        <taxon>Blepharisma</taxon>
    </lineage>
</organism>
<evidence type="ECO:0000313" key="2">
    <source>
        <dbReference type="EMBL" id="CAG9319950.1"/>
    </source>
</evidence>
<evidence type="ECO:0000256" key="1">
    <source>
        <dbReference type="SAM" id="Phobius"/>
    </source>
</evidence>
<feature type="transmembrane region" description="Helical" evidence="1">
    <location>
        <begin position="125"/>
        <end position="148"/>
    </location>
</feature>
<feature type="transmembrane region" description="Helical" evidence="1">
    <location>
        <begin position="221"/>
        <end position="243"/>
    </location>
</feature>
<reference evidence="2" key="1">
    <citation type="submission" date="2021-09" db="EMBL/GenBank/DDBJ databases">
        <authorList>
            <consortium name="AG Swart"/>
            <person name="Singh M."/>
            <person name="Singh A."/>
            <person name="Seah K."/>
            <person name="Emmerich C."/>
        </authorList>
    </citation>
    <scope>NUCLEOTIDE SEQUENCE</scope>
    <source>
        <strain evidence="2">ATCC30299</strain>
    </source>
</reference>
<protein>
    <submittedName>
        <fullName evidence="2">Uncharacterized protein</fullName>
    </submittedName>
</protein>
<feature type="transmembrane region" description="Helical" evidence="1">
    <location>
        <begin position="12"/>
        <end position="30"/>
    </location>
</feature>
<dbReference type="EMBL" id="CAJZBQ010000024">
    <property type="protein sequence ID" value="CAG9319950.1"/>
    <property type="molecule type" value="Genomic_DNA"/>
</dbReference>
<feature type="transmembrane region" description="Helical" evidence="1">
    <location>
        <begin position="305"/>
        <end position="328"/>
    </location>
</feature>
<keyword evidence="1" id="KW-1133">Transmembrane helix</keyword>
<proteinExistence type="predicted"/>
<keyword evidence="1" id="KW-0472">Membrane</keyword>